<evidence type="ECO:0000256" key="3">
    <source>
        <dbReference type="ARBA" id="ARBA00022452"/>
    </source>
</evidence>
<evidence type="ECO:0000259" key="13">
    <source>
        <dbReference type="Pfam" id="PF07715"/>
    </source>
</evidence>
<keyword evidence="4 8" id="KW-0812">Transmembrane</keyword>
<dbReference type="Proteomes" id="UP000245762">
    <property type="component" value="Unassembled WGS sequence"/>
</dbReference>
<evidence type="ECO:0000256" key="2">
    <source>
        <dbReference type="ARBA" id="ARBA00022448"/>
    </source>
</evidence>
<dbReference type="Gene3D" id="2.40.170.20">
    <property type="entry name" value="TonB-dependent receptor, beta-barrel domain"/>
    <property type="match status" value="1"/>
</dbReference>
<evidence type="ECO:0000256" key="1">
    <source>
        <dbReference type="ARBA" id="ARBA00004571"/>
    </source>
</evidence>
<dbReference type="OrthoDB" id="9768177at2"/>
<evidence type="ECO:0000256" key="5">
    <source>
        <dbReference type="ARBA" id="ARBA00023077"/>
    </source>
</evidence>
<dbReference type="InterPro" id="IPR037066">
    <property type="entry name" value="Plug_dom_sf"/>
</dbReference>
<feature type="domain" description="TonB-dependent receptor-like beta-barrel" evidence="12">
    <location>
        <begin position="408"/>
        <end position="989"/>
    </location>
</feature>
<dbReference type="PROSITE" id="PS52016">
    <property type="entry name" value="TONB_DEPENDENT_REC_3"/>
    <property type="match status" value="1"/>
</dbReference>
<keyword evidence="6 8" id="KW-0472">Membrane</keyword>
<dbReference type="SUPFAM" id="SSF49464">
    <property type="entry name" value="Carboxypeptidase regulatory domain-like"/>
    <property type="match status" value="1"/>
</dbReference>
<dbReference type="Pfam" id="PF13715">
    <property type="entry name" value="CarbopepD_reg_2"/>
    <property type="match status" value="1"/>
</dbReference>
<evidence type="ECO:0000313" key="15">
    <source>
        <dbReference type="Proteomes" id="UP000245762"/>
    </source>
</evidence>
<feature type="region of interest" description="Disordered" evidence="10">
    <location>
        <begin position="418"/>
        <end position="437"/>
    </location>
</feature>
<keyword evidence="3 8" id="KW-1134">Transmembrane beta strand</keyword>
<comment type="similarity">
    <text evidence="8 9">Belongs to the TonB-dependent receptor family.</text>
</comment>
<dbReference type="InterPro" id="IPR000531">
    <property type="entry name" value="Beta-barrel_TonB"/>
</dbReference>
<name>A0A316KXJ8_9FLAO</name>
<evidence type="ECO:0000256" key="6">
    <source>
        <dbReference type="ARBA" id="ARBA00023136"/>
    </source>
</evidence>
<sequence length="1034" mass="114131">MNLKTKLLLIAILLSNIQLFAQDSYSLAGTVTDTDNVPIPGANVIVLNTTRGTQTDFDGNYSIQVSNGDVLQFSYIGYATQAVIINGQTSINIILQEDTSELDEVVVIGYGTQKKSTLTGSISKVVNDNLDQIAVSRVDEALIGQVSGVNIQATNAEAGGAPTITIRGVGSITADSGPALVIDGIVVSSEFFANIDMNDVESFEVLKDAASAAIYGSEGSNGVILITTKSGKAGKTQFSYQAYTGFKDAHGSDDYRKSVADWAVIEQAATGTLSGETLYAQALVNITGIDRDWQDVFFDGGNVISHSFSARGGSENTKFSASLRSLHDEGVVITDDYTLYTANLKLDTKLTDKLRFGLRASPSFTEQRRLPTSIHNPIRQSPWLPIYHTEETLQFINRGNYPDVGVGDYFFENHLENRDFDNDGNTERPRTSGDSNPFAQYVEREHYEDNTKLFGSTYFSYEILDGLTAKTSLGVTLEQRTRRRWDGTRHHAAGNSRAQYNLQNRFRTRLISDNTLNYTRTFGEDHDFNFLAGMTVQQRKSEESITTGNGYSNDLLKNLQGATAIASYSEINTELRKVGYFGRINYAYKNKYLFNASFRRDGSSVFGVNSKYGNFPAVSIGWNVARENFLMNSDVVNNLKFRASYGLTGAENFNVGNAIVNAWPYLALLQNSNAVVDGSVDAGVSPLNIANALLQWEASEEFTVGLDYGLFNNRISGSLDYYQRTSDELLLNNPVSYITGFSAGIVNLGEVRNRGLELELRTKNIIKEKFSWSSTLIASTNQNELLSFGDSNNALIEDTYGRNSQWINRIGEPISSFWGYVVDTDAYDDTEYRTTYVDNPWNRINGQADDTIVKDLNGDGIITEEDKTILGDPYPDLLYSLTNDFRIGAFDFSFQVQGSLGAQVNNIGDQYFYNWFGNRTRSGGELQAVADGLVPHTSFIQEKVLTSEVIASADYFSLRNVNLGFNFPNDLTSKLGLSGLRLYATAQNLVYITADDYHGFNPEHVDGNNPRAYGSQRAGTPIFRTVTLGLNVDF</sequence>
<evidence type="ECO:0000256" key="7">
    <source>
        <dbReference type="ARBA" id="ARBA00023237"/>
    </source>
</evidence>
<dbReference type="Gene3D" id="2.170.130.10">
    <property type="entry name" value="TonB-dependent receptor, plug domain"/>
    <property type="match status" value="1"/>
</dbReference>
<comment type="caution">
    <text evidence="14">The sequence shown here is derived from an EMBL/GenBank/DDBJ whole genome shotgun (WGS) entry which is preliminary data.</text>
</comment>
<keyword evidence="2 8" id="KW-0813">Transport</keyword>
<proteinExistence type="inferred from homology"/>
<keyword evidence="5 9" id="KW-0798">TonB box</keyword>
<reference evidence="14 15" key="1">
    <citation type="submission" date="2018-05" db="EMBL/GenBank/DDBJ databases">
        <title>Complete genome sequence of Flagellimonas aquimarina ECD12 isolated from seaweed Ecklonia cava.</title>
        <authorList>
            <person name="Choi S."/>
            <person name="Seong C."/>
        </authorList>
    </citation>
    <scope>NUCLEOTIDE SEQUENCE [LARGE SCALE GENOMIC DNA]</scope>
    <source>
        <strain evidence="14 15">ECD12</strain>
    </source>
</reference>
<dbReference type="InterPro" id="IPR039426">
    <property type="entry name" value="TonB-dep_rcpt-like"/>
</dbReference>
<dbReference type="FunFam" id="2.60.40.1120:FF:000003">
    <property type="entry name" value="Outer membrane protein Omp121"/>
    <property type="match status" value="1"/>
</dbReference>
<feature type="compositionally biased region" description="Basic and acidic residues" evidence="10">
    <location>
        <begin position="418"/>
        <end position="431"/>
    </location>
</feature>
<keyword evidence="7 8" id="KW-0998">Cell outer membrane</keyword>
<feature type="domain" description="TonB-dependent receptor plug" evidence="13">
    <location>
        <begin position="115"/>
        <end position="223"/>
    </location>
</feature>
<evidence type="ECO:0000313" key="14">
    <source>
        <dbReference type="EMBL" id="PWL37808.1"/>
    </source>
</evidence>
<evidence type="ECO:0000256" key="10">
    <source>
        <dbReference type="SAM" id="MobiDB-lite"/>
    </source>
</evidence>
<dbReference type="InterPro" id="IPR012910">
    <property type="entry name" value="Plug_dom"/>
</dbReference>
<dbReference type="EMBL" id="QGEG01000003">
    <property type="protein sequence ID" value="PWL37808.1"/>
    <property type="molecule type" value="Genomic_DNA"/>
</dbReference>
<dbReference type="AlphaFoldDB" id="A0A316KXJ8"/>
<dbReference type="InterPro" id="IPR008969">
    <property type="entry name" value="CarboxyPept-like_regulatory"/>
</dbReference>
<dbReference type="InterPro" id="IPR023997">
    <property type="entry name" value="TonB-dep_OMP_SusC/RagA_CS"/>
</dbReference>
<keyword evidence="11" id="KW-0732">Signal</keyword>
<dbReference type="InterPro" id="IPR036942">
    <property type="entry name" value="Beta-barrel_TonB_sf"/>
</dbReference>
<evidence type="ECO:0000256" key="9">
    <source>
        <dbReference type="RuleBase" id="RU003357"/>
    </source>
</evidence>
<dbReference type="NCBIfam" id="TIGR04057">
    <property type="entry name" value="SusC_RagA_signa"/>
    <property type="match status" value="1"/>
</dbReference>
<dbReference type="Pfam" id="PF07715">
    <property type="entry name" value="Plug"/>
    <property type="match status" value="1"/>
</dbReference>
<evidence type="ECO:0000259" key="12">
    <source>
        <dbReference type="Pfam" id="PF00593"/>
    </source>
</evidence>
<gene>
    <name evidence="14" type="ORF">DKG77_13625</name>
</gene>
<evidence type="ECO:0000256" key="4">
    <source>
        <dbReference type="ARBA" id="ARBA00022692"/>
    </source>
</evidence>
<dbReference type="Pfam" id="PF00593">
    <property type="entry name" value="TonB_dep_Rec_b-barrel"/>
    <property type="match status" value="1"/>
</dbReference>
<evidence type="ECO:0000256" key="8">
    <source>
        <dbReference type="PROSITE-ProRule" id="PRU01360"/>
    </source>
</evidence>
<organism evidence="14 15">
    <name type="scientific">Flagellimonas aquimarina</name>
    <dbReference type="NCBI Taxonomy" id="2201895"/>
    <lineage>
        <taxon>Bacteria</taxon>
        <taxon>Pseudomonadati</taxon>
        <taxon>Bacteroidota</taxon>
        <taxon>Flavobacteriia</taxon>
        <taxon>Flavobacteriales</taxon>
        <taxon>Flavobacteriaceae</taxon>
        <taxon>Flagellimonas</taxon>
    </lineage>
</organism>
<dbReference type="RefSeq" id="WP_109664029.1">
    <property type="nucleotide sequence ID" value="NZ_QGEG01000003.1"/>
</dbReference>
<evidence type="ECO:0000256" key="11">
    <source>
        <dbReference type="SAM" id="SignalP"/>
    </source>
</evidence>
<protein>
    <submittedName>
        <fullName evidence="14">SusC/RagA family TonB-linked outer membrane protein</fullName>
    </submittedName>
</protein>
<accession>A0A316KXJ8</accession>
<feature type="chain" id="PRO_5016252702" evidence="11">
    <location>
        <begin position="22"/>
        <end position="1034"/>
    </location>
</feature>
<dbReference type="GO" id="GO:0009279">
    <property type="term" value="C:cell outer membrane"/>
    <property type="evidence" value="ECO:0007669"/>
    <property type="project" value="UniProtKB-SubCell"/>
</dbReference>
<comment type="subcellular location">
    <subcellularLocation>
        <location evidence="1 8">Cell outer membrane</location>
        <topology evidence="1 8">Multi-pass membrane protein</topology>
    </subcellularLocation>
</comment>
<dbReference type="NCBIfam" id="TIGR04056">
    <property type="entry name" value="OMP_RagA_SusC"/>
    <property type="match status" value="1"/>
</dbReference>
<dbReference type="Gene3D" id="2.60.40.1120">
    <property type="entry name" value="Carboxypeptidase-like, regulatory domain"/>
    <property type="match status" value="1"/>
</dbReference>
<dbReference type="SUPFAM" id="SSF56935">
    <property type="entry name" value="Porins"/>
    <property type="match status" value="1"/>
</dbReference>
<dbReference type="InterPro" id="IPR023996">
    <property type="entry name" value="TonB-dep_OMP_SusC/RagA"/>
</dbReference>
<keyword evidence="15" id="KW-1185">Reference proteome</keyword>
<feature type="signal peptide" evidence="11">
    <location>
        <begin position="1"/>
        <end position="21"/>
    </location>
</feature>